<dbReference type="Pfam" id="PF00255">
    <property type="entry name" value="GSHPx"/>
    <property type="match status" value="1"/>
</dbReference>
<dbReference type="GO" id="GO:0006979">
    <property type="term" value="P:response to oxidative stress"/>
    <property type="evidence" value="ECO:0007669"/>
    <property type="project" value="InterPro"/>
</dbReference>
<dbReference type="PRINTS" id="PR01011">
    <property type="entry name" value="GLUTPROXDASE"/>
</dbReference>
<dbReference type="InterPro" id="IPR013766">
    <property type="entry name" value="Thioredoxin_domain"/>
</dbReference>
<evidence type="ECO:0000256" key="1">
    <source>
        <dbReference type="ARBA" id="ARBA00006926"/>
    </source>
</evidence>
<dbReference type="AlphaFoldDB" id="A0A6G1SAX1"/>
<dbReference type="Gene3D" id="3.40.30.10">
    <property type="entry name" value="Glutaredoxin"/>
    <property type="match status" value="1"/>
</dbReference>
<keyword evidence="3" id="KW-0712">Selenocysteine</keyword>
<dbReference type="InterPro" id="IPR029759">
    <property type="entry name" value="GPX_AS"/>
</dbReference>
<keyword evidence="4 5" id="KW-0560">Oxidoreductase</keyword>
<dbReference type="PROSITE" id="PS00460">
    <property type="entry name" value="GLUTATHIONE_PEROXID_1"/>
    <property type="match status" value="1"/>
</dbReference>
<dbReference type="GO" id="GO:0004601">
    <property type="term" value="F:peroxidase activity"/>
    <property type="evidence" value="ECO:0007669"/>
    <property type="project" value="UniProtKB-KW"/>
</dbReference>
<dbReference type="InterPro" id="IPR000889">
    <property type="entry name" value="Glutathione_peroxidase"/>
</dbReference>
<gene>
    <name evidence="8" type="primary">GPX2_1</name>
    <name evidence="8" type="ORF">g.15289</name>
</gene>
<evidence type="ECO:0000256" key="3">
    <source>
        <dbReference type="ARBA" id="ARBA00022933"/>
    </source>
</evidence>
<evidence type="ECO:0000256" key="4">
    <source>
        <dbReference type="ARBA" id="ARBA00023002"/>
    </source>
</evidence>
<dbReference type="PROSITE" id="PS51352">
    <property type="entry name" value="THIOREDOXIN_2"/>
    <property type="match status" value="1"/>
</dbReference>
<dbReference type="SUPFAM" id="SSF52833">
    <property type="entry name" value="Thioredoxin-like"/>
    <property type="match status" value="1"/>
</dbReference>
<name>A0A6G1SAX1_9ACAR</name>
<accession>A0A6G1SAX1</accession>
<sequence length="230" mass="26322">MSLAKKILIISACFLFISVALIHYKQSQTAKSSIYYKNSISTHLYSPILNPIMNIFGLGSSSNDEEWKNVKTVYEFTVKDIDGQDVKLDKYKGKVLLIVNVASKCGFTKSNYKELNELYNMYRDQGLEILGFPCNQFGGQEPGCEVDIKEFMKKNQVEWSMFAKVDVNGDKAIPLYSWLKSKEKGMLFDAIKWNFTKFLINREGLPVARYAPNTNPMEFKDAIEAELKKN</sequence>
<comment type="similarity">
    <text evidence="1 5">Belongs to the glutathione peroxidase family.</text>
</comment>
<dbReference type="PANTHER" id="PTHR11592:SF134">
    <property type="entry name" value="PHOSPHOLIPID HYDROPEROXIDE GLUTATHIONE PEROXIDASE"/>
    <property type="match status" value="1"/>
</dbReference>
<reference evidence="8" key="1">
    <citation type="submission" date="2018-10" db="EMBL/GenBank/DDBJ databases">
        <title>Transcriptome assembly of Aceria tosichella (Wheat curl mite) Type 2.</title>
        <authorList>
            <person name="Scully E.D."/>
            <person name="Geib S.M."/>
            <person name="Palmer N.A."/>
            <person name="Gupta A.K."/>
            <person name="Sarath G."/>
            <person name="Tatineni S."/>
        </authorList>
    </citation>
    <scope>NUCLEOTIDE SEQUENCE</scope>
    <source>
        <strain evidence="8">LincolnNE</strain>
    </source>
</reference>
<feature type="domain" description="Thioredoxin" evidence="7">
    <location>
        <begin position="67"/>
        <end position="228"/>
    </location>
</feature>
<feature type="signal peptide" evidence="6">
    <location>
        <begin position="1"/>
        <end position="27"/>
    </location>
</feature>
<feature type="chain" id="PRO_5026200051" description="Glutathione peroxidase" evidence="6">
    <location>
        <begin position="28"/>
        <end position="230"/>
    </location>
</feature>
<proteinExistence type="inferred from homology"/>
<evidence type="ECO:0000313" key="8">
    <source>
        <dbReference type="EMBL" id="MDE47645.1"/>
    </source>
</evidence>
<dbReference type="EMBL" id="GGYP01002874">
    <property type="protein sequence ID" value="MDE47645.1"/>
    <property type="molecule type" value="Transcribed_RNA"/>
</dbReference>
<organism evidence="8">
    <name type="scientific">Aceria tosichella</name>
    <name type="common">wheat curl mite</name>
    <dbReference type="NCBI Taxonomy" id="561515"/>
    <lineage>
        <taxon>Eukaryota</taxon>
        <taxon>Metazoa</taxon>
        <taxon>Ecdysozoa</taxon>
        <taxon>Arthropoda</taxon>
        <taxon>Chelicerata</taxon>
        <taxon>Arachnida</taxon>
        <taxon>Acari</taxon>
        <taxon>Acariformes</taxon>
        <taxon>Trombidiformes</taxon>
        <taxon>Prostigmata</taxon>
        <taxon>Eupodina</taxon>
        <taxon>Eriophyoidea</taxon>
        <taxon>Eriophyidae</taxon>
        <taxon>Eriophyinae</taxon>
        <taxon>Aceriini</taxon>
        <taxon>Aceria</taxon>
    </lineage>
</organism>
<evidence type="ECO:0000256" key="5">
    <source>
        <dbReference type="RuleBase" id="RU000499"/>
    </source>
</evidence>
<evidence type="ECO:0000256" key="2">
    <source>
        <dbReference type="ARBA" id="ARBA00022559"/>
    </source>
</evidence>
<keyword evidence="6" id="KW-0732">Signal</keyword>
<evidence type="ECO:0000256" key="6">
    <source>
        <dbReference type="SAM" id="SignalP"/>
    </source>
</evidence>
<dbReference type="PROSITE" id="PS00763">
    <property type="entry name" value="GLUTATHIONE_PEROXID_2"/>
    <property type="match status" value="1"/>
</dbReference>
<dbReference type="PANTHER" id="PTHR11592">
    <property type="entry name" value="GLUTATHIONE PEROXIDASE"/>
    <property type="match status" value="1"/>
</dbReference>
<dbReference type="PROSITE" id="PS51355">
    <property type="entry name" value="GLUTATHIONE_PEROXID_3"/>
    <property type="match status" value="1"/>
</dbReference>
<dbReference type="CDD" id="cd00340">
    <property type="entry name" value="GSH_Peroxidase"/>
    <property type="match status" value="1"/>
</dbReference>
<dbReference type="InterPro" id="IPR029760">
    <property type="entry name" value="GPX_CS"/>
</dbReference>
<protein>
    <recommendedName>
        <fullName evidence="5">Glutathione peroxidase</fullName>
    </recommendedName>
</protein>
<dbReference type="InterPro" id="IPR036249">
    <property type="entry name" value="Thioredoxin-like_sf"/>
</dbReference>
<evidence type="ECO:0000259" key="7">
    <source>
        <dbReference type="PROSITE" id="PS51352"/>
    </source>
</evidence>
<dbReference type="FunFam" id="3.40.30.10:FF:000025">
    <property type="entry name" value="Glutathione peroxidase"/>
    <property type="match status" value="1"/>
</dbReference>
<keyword evidence="2 5" id="KW-0575">Peroxidase</keyword>